<dbReference type="Proteomes" id="UP001154282">
    <property type="component" value="Unassembled WGS sequence"/>
</dbReference>
<protein>
    <submittedName>
        <fullName evidence="1">Uncharacterized protein</fullName>
    </submittedName>
</protein>
<evidence type="ECO:0000313" key="2">
    <source>
        <dbReference type="Proteomes" id="UP001154282"/>
    </source>
</evidence>
<accession>A0AAV0KBU2</accession>
<comment type="caution">
    <text evidence="1">The sequence shown here is derived from an EMBL/GenBank/DDBJ whole genome shotgun (WGS) entry which is preliminary data.</text>
</comment>
<dbReference type="EMBL" id="CAMGYJ010000005">
    <property type="protein sequence ID" value="CAI0418453.1"/>
    <property type="molecule type" value="Genomic_DNA"/>
</dbReference>
<name>A0AAV0KBU2_9ROSI</name>
<reference evidence="1" key="1">
    <citation type="submission" date="2022-08" db="EMBL/GenBank/DDBJ databases">
        <authorList>
            <person name="Gutierrez-Valencia J."/>
        </authorList>
    </citation>
    <scope>NUCLEOTIDE SEQUENCE</scope>
</reference>
<sequence>MMLCLALPNNTLLMTMPNVWLSVPLRFVL</sequence>
<gene>
    <name evidence="1" type="ORF">LITE_LOCUS17647</name>
</gene>
<proteinExistence type="predicted"/>
<dbReference type="AlphaFoldDB" id="A0AAV0KBU2"/>
<evidence type="ECO:0000313" key="1">
    <source>
        <dbReference type="EMBL" id="CAI0418453.1"/>
    </source>
</evidence>
<keyword evidence="2" id="KW-1185">Reference proteome</keyword>
<organism evidence="1 2">
    <name type="scientific">Linum tenue</name>
    <dbReference type="NCBI Taxonomy" id="586396"/>
    <lineage>
        <taxon>Eukaryota</taxon>
        <taxon>Viridiplantae</taxon>
        <taxon>Streptophyta</taxon>
        <taxon>Embryophyta</taxon>
        <taxon>Tracheophyta</taxon>
        <taxon>Spermatophyta</taxon>
        <taxon>Magnoliopsida</taxon>
        <taxon>eudicotyledons</taxon>
        <taxon>Gunneridae</taxon>
        <taxon>Pentapetalae</taxon>
        <taxon>rosids</taxon>
        <taxon>fabids</taxon>
        <taxon>Malpighiales</taxon>
        <taxon>Linaceae</taxon>
        <taxon>Linum</taxon>
    </lineage>
</organism>